<name>A0A345RJ10_9PSED</name>
<evidence type="ECO:0000313" key="3">
    <source>
        <dbReference type="Proteomes" id="UP000253720"/>
    </source>
</evidence>
<dbReference type="RefSeq" id="WP_114881095.1">
    <property type="nucleotide sequence ID" value="NZ_CP029608.1"/>
</dbReference>
<organism evidence="2 3">
    <name type="scientific">Pseudomonas kribbensis</name>
    <dbReference type="NCBI Taxonomy" id="1628086"/>
    <lineage>
        <taxon>Bacteria</taxon>
        <taxon>Pseudomonadati</taxon>
        <taxon>Pseudomonadota</taxon>
        <taxon>Gammaproteobacteria</taxon>
        <taxon>Pseudomonadales</taxon>
        <taxon>Pseudomonadaceae</taxon>
        <taxon>Pseudomonas</taxon>
    </lineage>
</organism>
<dbReference type="PANTHER" id="PTHR48219:SF2">
    <property type="entry name" value="VACUOLAR PROTEIN SORTING-ASSOCIATED PROTEIN 62"/>
    <property type="match status" value="1"/>
</dbReference>
<feature type="region of interest" description="Disordered" evidence="1">
    <location>
        <begin position="413"/>
        <end position="466"/>
    </location>
</feature>
<reference evidence="2 3" key="1">
    <citation type="submission" date="2018-05" db="EMBL/GenBank/DDBJ databases">
        <title>Complete genome sequence of Pseudomonas kribbensis 46-2(T).</title>
        <authorList>
            <person name="Jeong H."/>
            <person name="Lee S.-G."/>
            <person name="Rha E."/>
            <person name="Kim H."/>
        </authorList>
    </citation>
    <scope>NUCLEOTIDE SEQUENCE [LARGE SCALE GENOMIC DNA]</scope>
    <source>
        <strain evidence="2 3">46-2</strain>
    </source>
</reference>
<dbReference type="PANTHER" id="PTHR48219">
    <property type="entry name" value="VACUOLAR PROTEIN SORTING-ASSOCIATED PROTEIN 62-RELATED"/>
    <property type="match status" value="1"/>
</dbReference>
<evidence type="ECO:0000256" key="1">
    <source>
        <dbReference type="SAM" id="MobiDB-lite"/>
    </source>
</evidence>
<dbReference type="EMBL" id="CP029608">
    <property type="protein sequence ID" value="AXI59276.1"/>
    <property type="molecule type" value="Genomic_DNA"/>
</dbReference>
<proteinExistence type="predicted"/>
<accession>A0A345RJ10</accession>
<feature type="compositionally biased region" description="Basic and acidic residues" evidence="1">
    <location>
        <begin position="422"/>
        <end position="432"/>
    </location>
</feature>
<dbReference type="Proteomes" id="UP000253720">
    <property type="component" value="Chromosome"/>
</dbReference>
<protein>
    <recommendedName>
        <fullName evidence="4">DUF946 domain-containing protein</fullName>
    </recommendedName>
</protein>
<dbReference type="KEGG" id="pke:DLD99_01950"/>
<sequence length="466" mass="51022">MNTQTSLNSSVRQMEPIAVENLLINFTTEFHRIWDNTGSNSKPGSFWRPTPAPDLLPGYFPLGDLVVSGRDNINDKTVMAVVREGDPQNAGTGKGPALSRPDDYQWVWSDSGSRANGDCSVWRPIPPEGYVALGMVCSNESSKPSFNAVRCVRADLVVASSANALVWSDKGSGADRDFSTWSIKPPTAPAGEIFFAPGTFIGVRGYSKPEAPMTAYALRMPIPLQVDTPPPAPVLTGLDAAAALPPSKVTQVVRLPWFAVSDPVMTSLVQLRHSPFYRMERTDRYLLVGQGKNSTDVHQAFRWRAGRAQSFEMMRAFTRNTGIDIGNQWPSPMNTTQPVIVCSARLGDSFCNTESAPYEWANASEAEVIALVAQKRFAAVYLVQSDYRLLREDGSPVEGHLSYTDMDSLHLVDYPSEPEPAQEPKTEPEQRLPIEPMNEPAKQPTVEPLVDSQPPAESAVLTDTAP</sequence>
<evidence type="ECO:0000313" key="2">
    <source>
        <dbReference type="EMBL" id="AXI59276.1"/>
    </source>
</evidence>
<dbReference type="AlphaFoldDB" id="A0A345RJ10"/>
<keyword evidence="3" id="KW-1185">Reference proteome</keyword>
<gene>
    <name evidence="2" type="ORF">DLD99_01950</name>
</gene>
<evidence type="ECO:0008006" key="4">
    <source>
        <dbReference type="Google" id="ProtNLM"/>
    </source>
</evidence>
<dbReference type="Pfam" id="PF06101">
    <property type="entry name" value="Vps62"/>
    <property type="match status" value="1"/>
</dbReference>
<dbReference type="InterPro" id="IPR009291">
    <property type="entry name" value="Vps62"/>
</dbReference>